<dbReference type="PROSITE" id="PS51379">
    <property type="entry name" value="4FE4S_FER_2"/>
    <property type="match status" value="2"/>
</dbReference>
<accession>X0USR0</accession>
<dbReference type="AlphaFoldDB" id="X0USR0"/>
<dbReference type="EMBL" id="BARS01024047">
    <property type="protein sequence ID" value="GAG03338.1"/>
    <property type="molecule type" value="Genomic_DNA"/>
</dbReference>
<reference evidence="2" key="1">
    <citation type="journal article" date="2014" name="Front. Microbiol.">
        <title>High frequency of phylogenetically diverse reductive dehalogenase-homologous genes in deep subseafloor sedimentary metagenomes.</title>
        <authorList>
            <person name="Kawai M."/>
            <person name="Futagami T."/>
            <person name="Toyoda A."/>
            <person name="Takaki Y."/>
            <person name="Nishi S."/>
            <person name="Hori S."/>
            <person name="Arai W."/>
            <person name="Tsubouchi T."/>
            <person name="Morono Y."/>
            <person name="Uchiyama I."/>
            <person name="Ito T."/>
            <person name="Fujiyama A."/>
            <person name="Inagaki F."/>
            <person name="Takami H."/>
        </authorList>
    </citation>
    <scope>NUCLEOTIDE SEQUENCE</scope>
    <source>
        <strain evidence="2">Expedition CK06-06</strain>
    </source>
</reference>
<feature type="domain" description="4Fe-4S ferredoxin-type" evidence="1">
    <location>
        <begin position="227"/>
        <end position="250"/>
    </location>
</feature>
<organism evidence="2">
    <name type="scientific">marine sediment metagenome</name>
    <dbReference type="NCBI Taxonomy" id="412755"/>
    <lineage>
        <taxon>unclassified sequences</taxon>
        <taxon>metagenomes</taxon>
        <taxon>ecological metagenomes</taxon>
    </lineage>
</organism>
<evidence type="ECO:0000259" key="1">
    <source>
        <dbReference type="PROSITE" id="PS51379"/>
    </source>
</evidence>
<feature type="domain" description="4Fe-4S ferredoxin-type" evidence="1">
    <location>
        <begin position="193"/>
        <end position="224"/>
    </location>
</feature>
<dbReference type="Gene3D" id="3.30.70.20">
    <property type="match status" value="1"/>
</dbReference>
<sequence>MARPLWVVGLLKLSFPGRFLIARLTKVPVIGRIMDRWLFQGDDIMYLPRDQVIQVNRPVDMTEEMVLPSQVVEYFIDKANYHWIMSACLCRDAAKCKDYPIDLGCLFLGEAALGINPRLGRRVTKEEALEHVQRCRQAGLVHLVGRNKLDTVWLGIGPGNKLLTVCNCCPCCCLWRALPHMAPHIGAKIARMPGVTVTVTDQCTGCGICTEDVCFVDAIHLVNDRAVISEACRGCTRCVDVCSQEAIEIS</sequence>
<dbReference type="InterPro" id="IPR017896">
    <property type="entry name" value="4Fe4S_Fe-S-bd"/>
</dbReference>
<comment type="caution">
    <text evidence="2">The sequence shown here is derived from an EMBL/GenBank/DDBJ whole genome shotgun (WGS) entry which is preliminary data.</text>
</comment>
<proteinExistence type="predicted"/>
<feature type="non-terminal residue" evidence="2">
    <location>
        <position position="250"/>
    </location>
</feature>
<name>X0USR0_9ZZZZ</name>
<gene>
    <name evidence="2" type="ORF">S01H1_38223</name>
</gene>
<evidence type="ECO:0000313" key="2">
    <source>
        <dbReference type="EMBL" id="GAG03338.1"/>
    </source>
</evidence>
<protein>
    <recommendedName>
        <fullName evidence="1">4Fe-4S ferredoxin-type domain-containing protein</fullName>
    </recommendedName>
</protein>
<dbReference type="SUPFAM" id="SSF54862">
    <property type="entry name" value="4Fe-4S ferredoxins"/>
    <property type="match status" value="1"/>
</dbReference>